<evidence type="ECO:0000313" key="13">
    <source>
        <dbReference type="EMBL" id="PEN13825.1"/>
    </source>
</evidence>
<dbReference type="GO" id="GO:0005737">
    <property type="term" value="C:cytoplasm"/>
    <property type="evidence" value="ECO:0007669"/>
    <property type="project" value="UniProtKB-SubCell"/>
</dbReference>
<evidence type="ECO:0000256" key="4">
    <source>
        <dbReference type="ARBA" id="ARBA00005204"/>
    </source>
</evidence>
<comment type="similarity">
    <text evidence="11">Belongs to the PRA-CH family.</text>
</comment>
<comment type="cofactor">
    <cofactor evidence="11">
        <name>Zn(2+)</name>
        <dbReference type="ChEBI" id="CHEBI:29105"/>
    </cofactor>
    <text evidence="11">Binds 1 zinc ion per subunit.</text>
</comment>
<dbReference type="NCBIfam" id="NF000768">
    <property type="entry name" value="PRK00051.1"/>
    <property type="match status" value="1"/>
</dbReference>
<keyword evidence="11" id="KW-0862">Zinc</keyword>
<dbReference type="HAMAP" id="MF_01021">
    <property type="entry name" value="HisI"/>
    <property type="match status" value="1"/>
</dbReference>
<gene>
    <name evidence="11" type="primary">hisI</name>
    <name evidence="13" type="ORF">CRI94_07105</name>
</gene>
<dbReference type="GO" id="GO:0004636">
    <property type="term" value="F:phosphoribosyl-ATP diphosphatase activity"/>
    <property type="evidence" value="ECO:0007669"/>
    <property type="project" value="UniProtKB-EC"/>
</dbReference>
<dbReference type="AlphaFoldDB" id="A0A2A8CYQ8"/>
<comment type="similarity">
    <text evidence="5">In the C-terminal section; belongs to the PRA-PH family.</text>
</comment>
<keyword evidence="10 11" id="KW-0368">Histidine biosynthesis</keyword>
<dbReference type="InterPro" id="IPR026660">
    <property type="entry name" value="PRA-CH"/>
</dbReference>
<comment type="function">
    <text evidence="11">Catalyzes the hydrolysis of the adenine ring of phosphoribosyl-AMP.</text>
</comment>
<feature type="domain" description="Phosphoribosyl-AMP cyclohydrolase" evidence="12">
    <location>
        <begin position="34"/>
        <end position="107"/>
    </location>
</feature>
<comment type="similarity">
    <text evidence="6">In the N-terminal section; belongs to the PRA-CH family.</text>
</comment>
<dbReference type="Proteomes" id="UP000220102">
    <property type="component" value="Unassembled WGS sequence"/>
</dbReference>
<comment type="catalytic activity">
    <reaction evidence="2">
        <text>1-(5-phospho-beta-D-ribosyl)-ATP + H2O = 1-(5-phospho-beta-D-ribosyl)-5'-AMP + diphosphate + H(+)</text>
        <dbReference type="Rhea" id="RHEA:22828"/>
        <dbReference type="ChEBI" id="CHEBI:15377"/>
        <dbReference type="ChEBI" id="CHEBI:15378"/>
        <dbReference type="ChEBI" id="CHEBI:33019"/>
        <dbReference type="ChEBI" id="CHEBI:59457"/>
        <dbReference type="ChEBI" id="CHEBI:73183"/>
        <dbReference type="EC" id="3.6.1.31"/>
    </reaction>
</comment>
<feature type="binding site" evidence="11">
    <location>
        <position position="81"/>
    </location>
    <ligand>
        <name>Mg(2+)</name>
        <dbReference type="ChEBI" id="CHEBI:18420"/>
    </ligand>
</feature>
<keyword evidence="8 11" id="KW-0028">Amino-acid biosynthesis</keyword>
<keyword evidence="7 11" id="KW-0963">Cytoplasm</keyword>
<dbReference type="InterPro" id="IPR002496">
    <property type="entry name" value="PRib_AMP_CycHydrolase_dom"/>
</dbReference>
<dbReference type="InterPro" id="IPR038019">
    <property type="entry name" value="PRib_AMP_CycHydrolase_sf"/>
</dbReference>
<dbReference type="GO" id="GO:0000287">
    <property type="term" value="F:magnesium ion binding"/>
    <property type="evidence" value="ECO:0007669"/>
    <property type="project" value="UniProtKB-UniRule"/>
</dbReference>
<feature type="binding site" evidence="11">
    <location>
        <position position="82"/>
    </location>
    <ligand>
        <name>Zn(2+)</name>
        <dbReference type="ChEBI" id="CHEBI:29105"/>
        <note>ligand shared between dimeric partners</note>
    </ligand>
</feature>
<keyword evidence="9 11" id="KW-0378">Hydrolase</keyword>
<dbReference type="PANTHER" id="PTHR42945:SF1">
    <property type="entry name" value="HISTIDINE BIOSYNTHESIS BIFUNCTIONAL PROTEIN HIS7"/>
    <property type="match status" value="1"/>
</dbReference>
<dbReference type="EMBL" id="PDEQ01000003">
    <property type="protein sequence ID" value="PEN13825.1"/>
    <property type="molecule type" value="Genomic_DNA"/>
</dbReference>
<comment type="subcellular location">
    <subcellularLocation>
        <location evidence="11">Cytoplasm</location>
    </subcellularLocation>
</comment>
<evidence type="ECO:0000256" key="10">
    <source>
        <dbReference type="ARBA" id="ARBA00023102"/>
    </source>
</evidence>
<keyword evidence="14" id="KW-1185">Reference proteome</keyword>
<dbReference type="PANTHER" id="PTHR42945">
    <property type="entry name" value="HISTIDINE BIOSYNTHESIS BIFUNCTIONAL PROTEIN"/>
    <property type="match status" value="1"/>
</dbReference>
<dbReference type="OrthoDB" id="9795769at2"/>
<protein>
    <recommendedName>
        <fullName evidence="11">Phosphoribosyl-AMP cyclohydrolase</fullName>
        <shortName evidence="11">PRA-CH</shortName>
        <ecNumber evidence="11">3.5.4.19</ecNumber>
    </recommendedName>
</protein>
<dbReference type="EC" id="3.5.4.19" evidence="11"/>
<evidence type="ECO:0000256" key="8">
    <source>
        <dbReference type="ARBA" id="ARBA00022605"/>
    </source>
</evidence>
<evidence type="ECO:0000256" key="6">
    <source>
        <dbReference type="ARBA" id="ARBA00008299"/>
    </source>
</evidence>
<name>A0A2A8CYQ8_9BACT</name>
<evidence type="ECO:0000256" key="9">
    <source>
        <dbReference type="ARBA" id="ARBA00022801"/>
    </source>
</evidence>
<dbReference type="Gene3D" id="3.10.20.810">
    <property type="entry name" value="Phosphoribosyl-AMP cyclohydrolase"/>
    <property type="match status" value="1"/>
</dbReference>
<dbReference type="RefSeq" id="WP_098074989.1">
    <property type="nucleotide sequence ID" value="NZ_PDEQ01000003.1"/>
</dbReference>
<organism evidence="13 14">
    <name type="scientific">Longibacter salinarum</name>
    <dbReference type="NCBI Taxonomy" id="1850348"/>
    <lineage>
        <taxon>Bacteria</taxon>
        <taxon>Pseudomonadati</taxon>
        <taxon>Rhodothermota</taxon>
        <taxon>Rhodothermia</taxon>
        <taxon>Rhodothermales</taxon>
        <taxon>Salisaetaceae</taxon>
        <taxon>Longibacter</taxon>
    </lineage>
</organism>
<feature type="binding site" evidence="11">
    <location>
        <position position="83"/>
    </location>
    <ligand>
        <name>Mg(2+)</name>
        <dbReference type="ChEBI" id="CHEBI:18420"/>
    </ligand>
</feature>
<feature type="binding site" evidence="11">
    <location>
        <position position="85"/>
    </location>
    <ligand>
        <name>Mg(2+)</name>
        <dbReference type="ChEBI" id="CHEBI:18420"/>
    </ligand>
</feature>
<comment type="catalytic activity">
    <reaction evidence="1 11">
        <text>1-(5-phospho-beta-D-ribosyl)-5'-AMP + H2O = 1-(5-phospho-beta-D-ribosyl)-5-[(5-phospho-beta-D-ribosylamino)methylideneamino]imidazole-4-carboxamide</text>
        <dbReference type="Rhea" id="RHEA:20049"/>
        <dbReference type="ChEBI" id="CHEBI:15377"/>
        <dbReference type="ChEBI" id="CHEBI:58435"/>
        <dbReference type="ChEBI" id="CHEBI:59457"/>
        <dbReference type="EC" id="3.5.4.19"/>
    </reaction>
</comment>
<evidence type="ECO:0000256" key="11">
    <source>
        <dbReference type="HAMAP-Rule" id="MF_01021"/>
    </source>
</evidence>
<evidence type="ECO:0000256" key="2">
    <source>
        <dbReference type="ARBA" id="ARBA00001460"/>
    </source>
</evidence>
<comment type="pathway">
    <text evidence="4">Amino-acid biosynthesis; L-histidine biosynthesis; L-histidine from 5-phospho-alpha-D-ribose 1-diphosphate: step 2/9.</text>
</comment>
<accession>A0A2A8CYQ8</accession>
<feature type="binding site" evidence="11">
    <location>
        <position position="105"/>
    </location>
    <ligand>
        <name>Zn(2+)</name>
        <dbReference type="ChEBI" id="CHEBI:29105"/>
        <note>ligand shared between dimeric partners</note>
    </ligand>
</feature>
<dbReference type="GO" id="GO:0008270">
    <property type="term" value="F:zinc ion binding"/>
    <property type="evidence" value="ECO:0007669"/>
    <property type="project" value="UniProtKB-UniRule"/>
</dbReference>
<evidence type="ECO:0000259" key="12">
    <source>
        <dbReference type="Pfam" id="PF01502"/>
    </source>
</evidence>
<evidence type="ECO:0000256" key="7">
    <source>
        <dbReference type="ARBA" id="ARBA00022490"/>
    </source>
</evidence>
<reference evidence="13 14" key="1">
    <citation type="submission" date="2017-10" db="EMBL/GenBank/DDBJ databases">
        <title>Draft genome of Longibacter Salinarum.</title>
        <authorList>
            <person name="Goh K.M."/>
            <person name="Shamsir M.S."/>
            <person name="Lim S.W."/>
        </authorList>
    </citation>
    <scope>NUCLEOTIDE SEQUENCE [LARGE SCALE GENOMIC DNA]</scope>
    <source>
        <strain evidence="13 14">KCTC 52045</strain>
    </source>
</reference>
<evidence type="ECO:0000313" key="14">
    <source>
        <dbReference type="Proteomes" id="UP000220102"/>
    </source>
</evidence>
<comment type="caution">
    <text evidence="13">The sequence shown here is derived from an EMBL/GenBank/DDBJ whole genome shotgun (WGS) entry which is preliminary data.</text>
</comment>
<keyword evidence="11" id="KW-0460">Magnesium</keyword>
<evidence type="ECO:0000256" key="3">
    <source>
        <dbReference type="ARBA" id="ARBA00005169"/>
    </source>
</evidence>
<comment type="subunit">
    <text evidence="11">Homodimer.</text>
</comment>
<evidence type="ECO:0000256" key="5">
    <source>
        <dbReference type="ARBA" id="ARBA00007731"/>
    </source>
</evidence>
<dbReference type="SUPFAM" id="SSF141734">
    <property type="entry name" value="HisI-like"/>
    <property type="match status" value="1"/>
</dbReference>
<dbReference type="GO" id="GO:0004635">
    <property type="term" value="F:phosphoribosyl-AMP cyclohydrolase activity"/>
    <property type="evidence" value="ECO:0007669"/>
    <property type="project" value="UniProtKB-UniRule"/>
</dbReference>
<sequence>MIDQPAALLDDVRFDEDGLVAAIVQDAETNEVLMMAYMNEQTLEMTLETGRMTYWSRSRQEIWIKGATSGNTQKVESVHVDCDGDALLFSVAQKGGACHTGHQSCFYRRATADGWKDDGQMVFDPDEAYS</sequence>
<keyword evidence="11" id="KW-0479">Metal-binding</keyword>
<dbReference type="GO" id="GO:0000105">
    <property type="term" value="P:L-histidine biosynthetic process"/>
    <property type="evidence" value="ECO:0007669"/>
    <property type="project" value="UniProtKB-UniRule"/>
</dbReference>
<comment type="pathway">
    <text evidence="3 11">Amino-acid biosynthesis; L-histidine biosynthesis; L-histidine from 5-phospho-alpha-D-ribose 1-diphosphate: step 3/9.</text>
</comment>
<dbReference type="UniPathway" id="UPA00031">
    <property type="reaction ID" value="UER00008"/>
</dbReference>
<comment type="cofactor">
    <cofactor evidence="11">
        <name>Mg(2+)</name>
        <dbReference type="ChEBI" id="CHEBI:18420"/>
    </cofactor>
    <text evidence="11">Binds 1 Mg(2+) ion per subunit.</text>
</comment>
<feature type="binding site" evidence="11">
    <location>
        <position position="98"/>
    </location>
    <ligand>
        <name>Zn(2+)</name>
        <dbReference type="ChEBI" id="CHEBI:29105"/>
        <note>ligand shared between dimeric partners</note>
    </ligand>
</feature>
<dbReference type="Pfam" id="PF01502">
    <property type="entry name" value="PRA-CH"/>
    <property type="match status" value="1"/>
</dbReference>
<evidence type="ECO:0000256" key="1">
    <source>
        <dbReference type="ARBA" id="ARBA00000024"/>
    </source>
</evidence>
<proteinExistence type="inferred from homology"/>
<dbReference type="FunFam" id="3.10.20.810:FF:000001">
    <property type="entry name" value="Histidine biosynthesis bifunctional protein HisIE"/>
    <property type="match status" value="1"/>
</dbReference>